<dbReference type="OMA" id="VGCFIPK"/>
<dbReference type="Proteomes" id="UP000288216">
    <property type="component" value="Unassembled WGS sequence"/>
</dbReference>
<keyword evidence="3" id="KW-1185">Reference proteome</keyword>
<dbReference type="EMBL" id="BFAA01030640">
    <property type="protein sequence ID" value="GCB83230.1"/>
    <property type="molecule type" value="Genomic_DNA"/>
</dbReference>
<evidence type="ECO:0000313" key="2">
    <source>
        <dbReference type="EMBL" id="GCB83230.1"/>
    </source>
</evidence>
<dbReference type="OrthoDB" id="9947741at2759"/>
<comment type="caution">
    <text evidence="2">The sequence shown here is derived from an EMBL/GenBank/DDBJ whole genome shotgun (WGS) entry which is preliminary data.</text>
</comment>
<gene>
    <name evidence="2" type="ORF">scyTo_0023552</name>
</gene>
<feature type="region of interest" description="Disordered" evidence="1">
    <location>
        <begin position="102"/>
        <end position="131"/>
    </location>
</feature>
<name>A0A401QCX4_SCYTO</name>
<dbReference type="PANTHER" id="PTHR35675">
    <property type="entry name" value="HYPOTHETICAL PROTEIN LOC100362216"/>
    <property type="match status" value="1"/>
</dbReference>
<protein>
    <submittedName>
        <fullName evidence="2">Uncharacterized protein</fullName>
    </submittedName>
</protein>
<sequence length="245" mass="26328">MGLIHRLSDLLSFGRVTISQTDLLAQARGPERGSGVPRVGWPPDPAPVEALQHAHIEEEFRLLIGRLGGADGVLLVGDASTGGHSPGRGLLCRELARELFGESGGSSGEDDPRACPQTDGPGPRWAASPDGLARSRSVTAKLVLFAFRLEWLRQRDSRVAVREILKDVRKRCRALIPTVLALIYCQDDGSETAASLQLLSRDIAEVFQIPSGSVPACVSPYISSTSASILNAKRRVCQLLTSRDT</sequence>
<feature type="non-terminal residue" evidence="2">
    <location>
        <position position="245"/>
    </location>
</feature>
<dbReference type="STRING" id="75743.A0A401QCX4"/>
<organism evidence="2 3">
    <name type="scientific">Scyliorhinus torazame</name>
    <name type="common">Cloudy catshark</name>
    <name type="synonym">Catulus torazame</name>
    <dbReference type="NCBI Taxonomy" id="75743"/>
    <lineage>
        <taxon>Eukaryota</taxon>
        <taxon>Metazoa</taxon>
        <taxon>Chordata</taxon>
        <taxon>Craniata</taxon>
        <taxon>Vertebrata</taxon>
        <taxon>Chondrichthyes</taxon>
        <taxon>Elasmobranchii</taxon>
        <taxon>Galeomorphii</taxon>
        <taxon>Galeoidea</taxon>
        <taxon>Carcharhiniformes</taxon>
        <taxon>Scyliorhinidae</taxon>
        <taxon>Scyliorhinus</taxon>
    </lineage>
</organism>
<reference evidence="2 3" key="1">
    <citation type="journal article" date="2018" name="Nat. Ecol. Evol.">
        <title>Shark genomes provide insights into elasmobranch evolution and the origin of vertebrates.</title>
        <authorList>
            <person name="Hara Y"/>
            <person name="Yamaguchi K"/>
            <person name="Onimaru K"/>
            <person name="Kadota M"/>
            <person name="Koyanagi M"/>
            <person name="Keeley SD"/>
            <person name="Tatsumi K"/>
            <person name="Tanaka K"/>
            <person name="Motone F"/>
            <person name="Kageyama Y"/>
            <person name="Nozu R"/>
            <person name="Adachi N"/>
            <person name="Nishimura O"/>
            <person name="Nakagawa R"/>
            <person name="Tanegashima C"/>
            <person name="Kiyatake I"/>
            <person name="Matsumoto R"/>
            <person name="Murakumo K"/>
            <person name="Nishida K"/>
            <person name="Terakita A"/>
            <person name="Kuratani S"/>
            <person name="Sato K"/>
            <person name="Hyodo S Kuraku.S."/>
        </authorList>
    </citation>
    <scope>NUCLEOTIDE SEQUENCE [LARGE SCALE GENOMIC DNA]</scope>
</reference>
<dbReference type="PANTHER" id="PTHR35675:SF1">
    <property type="entry name" value="RIKEN CDNA 2810459M11 GENE"/>
    <property type="match status" value="1"/>
</dbReference>
<accession>A0A401QCX4</accession>
<evidence type="ECO:0000256" key="1">
    <source>
        <dbReference type="SAM" id="MobiDB-lite"/>
    </source>
</evidence>
<dbReference type="AlphaFoldDB" id="A0A401QCX4"/>
<evidence type="ECO:0000313" key="3">
    <source>
        <dbReference type="Proteomes" id="UP000288216"/>
    </source>
</evidence>
<proteinExistence type="predicted"/>